<dbReference type="Gene3D" id="1.10.132.80">
    <property type="match status" value="1"/>
</dbReference>
<name>A0A9D1G980_9FIRM</name>
<accession>A0A9D1G980</accession>
<reference evidence="1" key="1">
    <citation type="submission" date="2020-10" db="EMBL/GenBank/DDBJ databases">
        <authorList>
            <person name="Gilroy R."/>
        </authorList>
    </citation>
    <scope>NUCLEOTIDE SEQUENCE</scope>
    <source>
        <strain evidence="1">CHK195-26880</strain>
    </source>
</reference>
<gene>
    <name evidence="1" type="ORF">IAB59_00255</name>
</gene>
<proteinExistence type="predicted"/>
<evidence type="ECO:0000313" key="1">
    <source>
        <dbReference type="EMBL" id="HIT36902.1"/>
    </source>
</evidence>
<protein>
    <submittedName>
        <fullName evidence="1">Uncharacterized protein</fullName>
    </submittedName>
</protein>
<comment type="caution">
    <text evidence="1">The sequence shown here is derived from an EMBL/GenBank/DDBJ whole genome shotgun (WGS) entry which is preliminary data.</text>
</comment>
<evidence type="ECO:0000313" key="2">
    <source>
        <dbReference type="Proteomes" id="UP000886833"/>
    </source>
</evidence>
<sequence length="109" mass="12797">MQKKIDAYFDDENNKPYTVCDLCVWLDCDRQTLLNYQEKEEFFDTIKRAKTKIEASIEKGALLGVFNPTFSIFNMKNNFGWQDKQEIDTTSSNRIEIINDLPSDIDEDK</sequence>
<dbReference type="Proteomes" id="UP000886833">
    <property type="component" value="Unassembled WGS sequence"/>
</dbReference>
<dbReference type="InterPro" id="IPR032066">
    <property type="entry name" value="GP3_package"/>
</dbReference>
<reference evidence="1" key="2">
    <citation type="journal article" date="2021" name="PeerJ">
        <title>Extensive microbial diversity within the chicken gut microbiome revealed by metagenomics and culture.</title>
        <authorList>
            <person name="Gilroy R."/>
            <person name="Ravi A."/>
            <person name="Getino M."/>
            <person name="Pursley I."/>
            <person name="Horton D.L."/>
            <person name="Alikhan N.F."/>
            <person name="Baker D."/>
            <person name="Gharbi K."/>
            <person name="Hall N."/>
            <person name="Watson M."/>
            <person name="Adriaenssens E.M."/>
            <person name="Foster-Nyarko E."/>
            <person name="Jarju S."/>
            <person name="Secka A."/>
            <person name="Antonio M."/>
            <person name="Oren A."/>
            <person name="Chaudhuri R.R."/>
            <person name="La Ragione R."/>
            <person name="Hildebrand F."/>
            <person name="Pallen M.J."/>
        </authorList>
    </citation>
    <scope>NUCLEOTIDE SEQUENCE</scope>
    <source>
        <strain evidence="1">CHK195-26880</strain>
    </source>
</reference>
<organism evidence="1 2">
    <name type="scientific">Candidatus Onthousia faecipullorum</name>
    <dbReference type="NCBI Taxonomy" id="2840887"/>
    <lineage>
        <taxon>Bacteria</taxon>
        <taxon>Bacillati</taxon>
        <taxon>Bacillota</taxon>
        <taxon>Bacilli</taxon>
        <taxon>Candidatus Onthousia</taxon>
    </lineage>
</organism>
<dbReference type="AlphaFoldDB" id="A0A9D1G980"/>
<dbReference type="Pfam" id="PF16677">
    <property type="entry name" value="GP3_package"/>
    <property type="match status" value="1"/>
</dbReference>
<dbReference type="EMBL" id="DVKQ01000002">
    <property type="protein sequence ID" value="HIT36902.1"/>
    <property type="molecule type" value="Genomic_DNA"/>
</dbReference>